<accession>A0A7S4KJ37</accession>
<dbReference type="AlphaFoldDB" id="A0A7S4KJ37"/>
<organism evidence="1">
    <name type="scientific">Guillardia theta</name>
    <name type="common">Cryptophyte</name>
    <name type="synonym">Cryptomonas phi</name>
    <dbReference type="NCBI Taxonomy" id="55529"/>
    <lineage>
        <taxon>Eukaryota</taxon>
        <taxon>Cryptophyceae</taxon>
        <taxon>Pyrenomonadales</taxon>
        <taxon>Geminigeraceae</taxon>
        <taxon>Guillardia</taxon>
    </lineage>
</organism>
<evidence type="ECO:0000313" key="1">
    <source>
        <dbReference type="EMBL" id="CAE2296626.1"/>
    </source>
</evidence>
<sequence>MFYHAMHLLNYTVSKAGALDLHEAQYCALAGSRDAGVVCNCAARAKSCPEPSIVGTTQGFAVKLPKLGDRASEAAFMKSHPNLAYLHKNPSVKGRLAVGCSTINSIAAAGLPGCP</sequence>
<dbReference type="EMBL" id="HBKN01017474">
    <property type="protein sequence ID" value="CAE2296626.1"/>
    <property type="molecule type" value="Transcribed_RNA"/>
</dbReference>
<name>A0A7S4KJ37_GUITH</name>
<gene>
    <name evidence="1" type="ORF">GTHE00462_LOCUS13780</name>
</gene>
<protein>
    <submittedName>
        <fullName evidence="1">Uncharacterized protein</fullName>
    </submittedName>
</protein>
<proteinExistence type="predicted"/>
<reference evidence="1" key="1">
    <citation type="submission" date="2021-01" db="EMBL/GenBank/DDBJ databases">
        <authorList>
            <person name="Corre E."/>
            <person name="Pelletier E."/>
            <person name="Niang G."/>
            <person name="Scheremetjew M."/>
            <person name="Finn R."/>
            <person name="Kale V."/>
            <person name="Holt S."/>
            <person name="Cochrane G."/>
            <person name="Meng A."/>
            <person name="Brown T."/>
            <person name="Cohen L."/>
        </authorList>
    </citation>
    <scope>NUCLEOTIDE SEQUENCE</scope>
    <source>
        <strain evidence="1">CCMP 2712</strain>
    </source>
</reference>